<keyword evidence="4" id="KW-1003">Cell membrane</keyword>
<keyword evidence="8" id="KW-0276">Fatty acid metabolism</keyword>
<evidence type="ECO:0000313" key="26">
    <source>
        <dbReference type="Proteomes" id="UP001528920"/>
    </source>
</evidence>
<evidence type="ECO:0000256" key="19">
    <source>
        <dbReference type="ARBA" id="ARBA00047588"/>
    </source>
</evidence>
<evidence type="ECO:0000256" key="8">
    <source>
        <dbReference type="ARBA" id="ARBA00022832"/>
    </source>
</evidence>
<dbReference type="Pfam" id="PF03061">
    <property type="entry name" value="4HBT"/>
    <property type="match status" value="1"/>
</dbReference>
<keyword evidence="26" id="KW-1185">Reference proteome</keyword>
<keyword evidence="6" id="KW-0053">Apoptosis</keyword>
<dbReference type="InterPro" id="IPR052365">
    <property type="entry name" value="THEM4/THEM5_acyl-CoA_thioest"/>
</dbReference>
<keyword evidence="11" id="KW-0472">Membrane</keyword>
<evidence type="ECO:0000256" key="18">
    <source>
        <dbReference type="ARBA" id="ARBA00043210"/>
    </source>
</evidence>
<keyword evidence="12" id="KW-0966">Cell projection</keyword>
<evidence type="ECO:0000256" key="2">
    <source>
        <dbReference type="ARBA" id="ARBA00004496"/>
    </source>
</evidence>
<comment type="similarity">
    <text evidence="15">Belongs to the THEM4/THEM5 thioesterase family.</text>
</comment>
<evidence type="ECO:0000256" key="3">
    <source>
        <dbReference type="ARBA" id="ARBA00004632"/>
    </source>
</evidence>
<comment type="catalytic activity">
    <reaction evidence="19">
        <text>octanoyl-CoA + H2O = octanoate + CoA + H(+)</text>
        <dbReference type="Rhea" id="RHEA:30143"/>
        <dbReference type="ChEBI" id="CHEBI:15377"/>
        <dbReference type="ChEBI" id="CHEBI:15378"/>
        <dbReference type="ChEBI" id="CHEBI:25646"/>
        <dbReference type="ChEBI" id="CHEBI:57287"/>
        <dbReference type="ChEBI" id="CHEBI:57386"/>
    </reaction>
    <physiologicalReaction direction="left-to-right" evidence="19">
        <dbReference type="Rhea" id="RHEA:30144"/>
    </physiologicalReaction>
</comment>
<dbReference type="SUPFAM" id="SSF54637">
    <property type="entry name" value="Thioesterase/thiol ester dehydrase-isomerase"/>
    <property type="match status" value="1"/>
</dbReference>
<dbReference type="PANTHER" id="PTHR12418:SF19">
    <property type="entry name" value="ACYL-COENZYME A THIOESTERASE THEM4"/>
    <property type="match status" value="1"/>
</dbReference>
<dbReference type="EC" id="3.1.2.2" evidence="16"/>
<evidence type="ECO:0000256" key="4">
    <source>
        <dbReference type="ARBA" id="ARBA00022475"/>
    </source>
</evidence>
<keyword evidence="10" id="KW-0443">Lipid metabolism</keyword>
<protein>
    <recommendedName>
        <fullName evidence="17">Acyl-coenzyme A thioesterase THEM4</fullName>
        <ecNumber evidence="16">3.1.2.2</ecNumber>
    </recommendedName>
    <alternativeName>
        <fullName evidence="18">Thioesterase superfamily member 4</fullName>
    </alternativeName>
</protein>
<name>A0ABT5VQM1_9BACT</name>
<evidence type="ECO:0000256" key="22">
    <source>
        <dbReference type="ARBA" id="ARBA00048074"/>
    </source>
</evidence>
<comment type="catalytic activity">
    <reaction evidence="13">
        <text>(5Z,8Z,11Z,14Z)-eicosatetraenoyl-CoA + H2O = (5Z,8Z,11Z,14Z)-eicosatetraenoate + CoA + H(+)</text>
        <dbReference type="Rhea" id="RHEA:40151"/>
        <dbReference type="ChEBI" id="CHEBI:15377"/>
        <dbReference type="ChEBI" id="CHEBI:15378"/>
        <dbReference type="ChEBI" id="CHEBI:32395"/>
        <dbReference type="ChEBI" id="CHEBI:57287"/>
        <dbReference type="ChEBI" id="CHEBI:57368"/>
    </reaction>
    <physiologicalReaction direction="left-to-right" evidence="13">
        <dbReference type="Rhea" id="RHEA:40152"/>
    </physiologicalReaction>
</comment>
<evidence type="ECO:0000256" key="17">
    <source>
        <dbReference type="ARBA" id="ARBA00040123"/>
    </source>
</evidence>
<evidence type="ECO:0000256" key="11">
    <source>
        <dbReference type="ARBA" id="ARBA00023136"/>
    </source>
</evidence>
<evidence type="ECO:0000256" key="20">
    <source>
        <dbReference type="ARBA" id="ARBA00047734"/>
    </source>
</evidence>
<dbReference type="Gene3D" id="3.10.129.10">
    <property type="entry name" value="Hotdog Thioesterase"/>
    <property type="match status" value="1"/>
</dbReference>
<comment type="catalytic activity">
    <reaction evidence="14">
        <text>(9Z)-octadecenoyl-CoA + H2O = (9Z)-octadecenoate + CoA + H(+)</text>
        <dbReference type="Rhea" id="RHEA:40139"/>
        <dbReference type="ChEBI" id="CHEBI:15377"/>
        <dbReference type="ChEBI" id="CHEBI:15378"/>
        <dbReference type="ChEBI" id="CHEBI:30823"/>
        <dbReference type="ChEBI" id="CHEBI:57287"/>
        <dbReference type="ChEBI" id="CHEBI:57387"/>
    </reaction>
    <physiologicalReaction direction="left-to-right" evidence="14">
        <dbReference type="Rhea" id="RHEA:40140"/>
    </physiologicalReaction>
</comment>
<evidence type="ECO:0000256" key="23">
    <source>
        <dbReference type="ARBA" id="ARBA00048180"/>
    </source>
</evidence>
<evidence type="ECO:0000313" key="25">
    <source>
        <dbReference type="EMBL" id="MDE5417727.1"/>
    </source>
</evidence>
<evidence type="ECO:0000256" key="15">
    <source>
        <dbReference type="ARBA" id="ARBA00038456"/>
    </source>
</evidence>
<comment type="catalytic activity">
    <reaction evidence="22">
        <text>dodecanoyl-CoA + H2O = dodecanoate + CoA + H(+)</text>
        <dbReference type="Rhea" id="RHEA:30135"/>
        <dbReference type="ChEBI" id="CHEBI:15377"/>
        <dbReference type="ChEBI" id="CHEBI:15378"/>
        <dbReference type="ChEBI" id="CHEBI:18262"/>
        <dbReference type="ChEBI" id="CHEBI:57287"/>
        <dbReference type="ChEBI" id="CHEBI:57375"/>
    </reaction>
    <physiologicalReaction direction="left-to-right" evidence="22">
        <dbReference type="Rhea" id="RHEA:30136"/>
    </physiologicalReaction>
</comment>
<dbReference type="InterPro" id="IPR029069">
    <property type="entry name" value="HotDog_dom_sf"/>
</dbReference>
<evidence type="ECO:0000256" key="10">
    <source>
        <dbReference type="ARBA" id="ARBA00023098"/>
    </source>
</evidence>
<evidence type="ECO:0000256" key="16">
    <source>
        <dbReference type="ARBA" id="ARBA00038848"/>
    </source>
</evidence>
<evidence type="ECO:0000256" key="5">
    <source>
        <dbReference type="ARBA" id="ARBA00022490"/>
    </source>
</evidence>
<dbReference type="InterPro" id="IPR006683">
    <property type="entry name" value="Thioestr_dom"/>
</dbReference>
<evidence type="ECO:0000256" key="14">
    <source>
        <dbReference type="ARBA" id="ARBA00037002"/>
    </source>
</evidence>
<evidence type="ECO:0000256" key="6">
    <source>
        <dbReference type="ARBA" id="ARBA00022703"/>
    </source>
</evidence>
<accession>A0ABT5VQM1</accession>
<keyword evidence="5" id="KW-0963">Cytoplasm</keyword>
<comment type="subcellular location">
    <subcellularLocation>
        <location evidence="3">Cell projection</location>
        <location evidence="3">Ruffle membrane</location>
    </subcellularLocation>
    <subcellularLocation>
        <location evidence="2">Cytoplasm</location>
    </subcellularLocation>
    <subcellularLocation>
        <location evidence="1">Membrane</location>
        <topology evidence="1">Peripheral membrane protein</topology>
    </subcellularLocation>
</comment>
<evidence type="ECO:0000256" key="13">
    <source>
        <dbReference type="ARBA" id="ARBA00035852"/>
    </source>
</evidence>
<comment type="caution">
    <text evidence="25">The sequence shown here is derived from an EMBL/GenBank/DDBJ whole genome shotgun (WGS) entry which is preliminary data.</text>
</comment>
<dbReference type="PANTHER" id="PTHR12418">
    <property type="entry name" value="ACYL-COENZYME A THIOESTERASE THEM4"/>
    <property type="match status" value="1"/>
</dbReference>
<reference evidence="25 26" key="1">
    <citation type="submission" date="2022-01" db="EMBL/GenBank/DDBJ databases">
        <title>Labilibaculum sp. nov, a marine bacterium isolated from Antarctica.</title>
        <authorList>
            <person name="Dai W."/>
        </authorList>
    </citation>
    <scope>NUCLEOTIDE SEQUENCE [LARGE SCALE GENOMIC DNA]</scope>
    <source>
        <strain evidence="25 26">DW002</strain>
    </source>
</reference>
<comment type="catalytic activity">
    <reaction evidence="23">
        <text>tetradecanoyl-CoA + H2O = tetradecanoate + CoA + H(+)</text>
        <dbReference type="Rhea" id="RHEA:40119"/>
        <dbReference type="ChEBI" id="CHEBI:15377"/>
        <dbReference type="ChEBI" id="CHEBI:15378"/>
        <dbReference type="ChEBI" id="CHEBI:30807"/>
        <dbReference type="ChEBI" id="CHEBI:57287"/>
        <dbReference type="ChEBI" id="CHEBI:57385"/>
    </reaction>
    <physiologicalReaction direction="left-to-right" evidence="23">
        <dbReference type="Rhea" id="RHEA:40120"/>
    </physiologicalReaction>
</comment>
<organism evidence="25 26">
    <name type="scientific">Paralabilibaculum antarcticum</name>
    <dbReference type="NCBI Taxonomy" id="2912572"/>
    <lineage>
        <taxon>Bacteria</taxon>
        <taxon>Pseudomonadati</taxon>
        <taxon>Bacteroidota</taxon>
        <taxon>Bacteroidia</taxon>
        <taxon>Marinilabiliales</taxon>
        <taxon>Marinifilaceae</taxon>
        <taxon>Paralabilibaculum</taxon>
    </lineage>
</organism>
<proteinExistence type="inferred from homology"/>
<feature type="domain" description="Thioesterase" evidence="24">
    <location>
        <begin position="61"/>
        <end position="142"/>
    </location>
</feature>
<evidence type="ECO:0000259" key="24">
    <source>
        <dbReference type="Pfam" id="PF03061"/>
    </source>
</evidence>
<dbReference type="EMBL" id="JAKJSC010000001">
    <property type="protein sequence ID" value="MDE5417727.1"/>
    <property type="molecule type" value="Genomic_DNA"/>
</dbReference>
<dbReference type="Proteomes" id="UP001528920">
    <property type="component" value="Unassembled WGS sequence"/>
</dbReference>
<dbReference type="CDD" id="cd03443">
    <property type="entry name" value="PaaI_thioesterase"/>
    <property type="match status" value="1"/>
</dbReference>
<dbReference type="RefSeq" id="WP_275109066.1">
    <property type="nucleotide sequence ID" value="NZ_JAKJSC010000001.1"/>
</dbReference>
<evidence type="ECO:0000256" key="7">
    <source>
        <dbReference type="ARBA" id="ARBA00022801"/>
    </source>
</evidence>
<evidence type="ECO:0000256" key="21">
    <source>
        <dbReference type="ARBA" id="ARBA00047969"/>
    </source>
</evidence>
<keyword evidence="7" id="KW-0378">Hydrolase</keyword>
<comment type="catalytic activity">
    <reaction evidence="21">
        <text>decanoyl-CoA + H2O = decanoate + CoA + H(+)</text>
        <dbReference type="Rhea" id="RHEA:40059"/>
        <dbReference type="ChEBI" id="CHEBI:15377"/>
        <dbReference type="ChEBI" id="CHEBI:15378"/>
        <dbReference type="ChEBI" id="CHEBI:27689"/>
        <dbReference type="ChEBI" id="CHEBI:57287"/>
        <dbReference type="ChEBI" id="CHEBI:61430"/>
    </reaction>
    <physiologicalReaction direction="left-to-right" evidence="21">
        <dbReference type="Rhea" id="RHEA:40060"/>
    </physiologicalReaction>
</comment>
<gene>
    <name evidence="25" type="ORF">L3049_06875</name>
</gene>
<comment type="catalytic activity">
    <reaction evidence="20">
        <text>hexadecanoyl-CoA + H2O = hexadecanoate + CoA + H(+)</text>
        <dbReference type="Rhea" id="RHEA:16645"/>
        <dbReference type="ChEBI" id="CHEBI:7896"/>
        <dbReference type="ChEBI" id="CHEBI:15377"/>
        <dbReference type="ChEBI" id="CHEBI:15378"/>
        <dbReference type="ChEBI" id="CHEBI:57287"/>
        <dbReference type="ChEBI" id="CHEBI:57379"/>
        <dbReference type="EC" id="3.1.2.2"/>
    </reaction>
    <physiologicalReaction direction="left-to-right" evidence="20">
        <dbReference type="Rhea" id="RHEA:16646"/>
    </physiologicalReaction>
</comment>
<evidence type="ECO:0000256" key="9">
    <source>
        <dbReference type="ARBA" id="ARBA00022946"/>
    </source>
</evidence>
<evidence type="ECO:0000256" key="12">
    <source>
        <dbReference type="ARBA" id="ARBA00023273"/>
    </source>
</evidence>
<keyword evidence="9" id="KW-0809">Transit peptide</keyword>
<evidence type="ECO:0000256" key="1">
    <source>
        <dbReference type="ARBA" id="ARBA00004170"/>
    </source>
</evidence>
<sequence length="162" mass="17604">MTNNTHSVPAKGIQDFYPDHFAQCYGCGRLNEHGHQIKTNWNGDETITRFVPKNYHTAIPGFVYGGLLASLIDCHGTGSAALALAKEKGIELSDSNAPRCVTASLQVKYLKPTPIGGEIEIRGKIKEVSQRKAIVETELYANGILCVFGEVISVLVPDDFGK</sequence>